<evidence type="ECO:0000313" key="5">
    <source>
        <dbReference type="EMBL" id="CAL1137220.1"/>
    </source>
</evidence>
<feature type="coiled-coil region" evidence="1">
    <location>
        <begin position="105"/>
        <end position="132"/>
    </location>
</feature>
<dbReference type="EMBL" id="CAMXCT030000839">
    <property type="protein sequence ID" value="CAL4771157.1"/>
    <property type="molecule type" value="Genomic_DNA"/>
</dbReference>
<keyword evidence="3" id="KW-0472">Membrane</keyword>
<keyword evidence="3" id="KW-0812">Transmembrane</keyword>
<evidence type="ECO:0000256" key="3">
    <source>
        <dbReference type="SAM" id="Phobius"/>
    </source>
</evidence>
<keyword evidence="6" id="KW-1185">Reference proteome</keyword>
<proteinExistence type="predicted"/>
<sequence length="256" mass="30008">MVEEVSDGSGSSKSWDAVEPWEPEEEGPAARLGQRLKAQVQVGCLEAQEEGCQLRFLKEGCKTLSRARKRRSLIVLELWKQTTSVSKFRLKRLGRAMGYWKFVVDNDEEKQRLIMEERLEKHERQLQRSQVLGAIAMTATVSSLCLALLCFLKDRAWKKSFRERQLQIEDELQNKEREYKIDLDKVEQRVKKSLNLEHRQSSAAVQRLAKQMAEQLKELEQRQQEASDESNRRIDLLRDFFSLLRFGKLGQRRSRL</sequence>
<evidence type="ECO:0000313" key="4">
    <source>
        <dbReference type="EMBL" id="CAI3983845.1"/>
    </source>
</evidence>
<accession>A0A9P1C3N4</accession>
<keyword evidence="1" id="KW-0175">Coiled coil</keyword>
<evidence type="ECO:0000313" key="6">
    <source>
        <dbReference type="Proteomes" id="UP001152797"/>
    </source>
</evidence>
<evidence type="ECO:0000256" key="2">
    <source>
        <dbReference type="SAM" id="MobiDB-lite"/>
    </source>
</evidence>
<name>A0A9P1C3N4_9DINO</name>
<protein>
    <submittedName>
        <fullName evidence="4">Uncharacterized protein</fullName>
    </submittedName>
</protein>
<gene>
    <name evidence="4" type="ORF">C1SCF055_LOCUS11423</name>
</gene>
<comment type="caution">
    <text evidence="4">The sequence shown here is derived from an EMBL/GenBank/DDBJ whole genome shotgun (WGS) entry which is preliminary data.</text>
</comment>
<dbReference type="Proteomes" id="UP001152797">
    <property type="component" value="Unassembled WGS sequence"/>
</dbReference>
<feature type="coiled-coil region" evidence="1">
    <location>
        <begin position="158"/>
        <end position="233"/>
    </location>
</feature>
<evidence type="ECO:0000256" key="1">
    <source>
        <dbReference type="SAM" id="Coils"/>
    </source>
</evidence>
<organism evidence="4">
    <name type="scientific">Cladocopium goreaui</name>
    <dbReference type="NCBI Taxonomy" id="2562237"/>
    <lineage>
        <taxon>Eukaryota</taxon>
        <taxon>Sar</taxon>
        <taxon>Alveolata</taxon>
        <taxon>Dinophyceae</taxon>
        <taxon>Suessiales</taxon>
        <taxon>Symbiodiniaceae</taxon>
        <taxon>Cladocopium</taxon>
    </lineage>
</organism>
<reference evidence="5" key="2">
    <citation type="submission" date="2024-04" db="EMBL/GenBank/DDBJ databases">
        <authorList>
            <person name="Chen Y."/>
            <person name="Shah S."/>
            <person name="Dougan E. K."/>
            <person name="Thang M."/>
            <person name="Chan C."/>
        </authorList>
    </citation>
    <scope>NUCLEOTIDE SEQUENCE [LARGE SCALE GENOMIC DNA]</scope>
</reference>
<feature type="transmembrane region" description="Helical" evidence="3">
    <location>
        <begin position="131"/>
        <end position="152"/>
    </location>
</feature>
<reference evidence="4" key="1">
    <citation type="submission" date="2022-10" db="EMBL/GenBank/DDBJ databases">
        <authorList>
            <person name="Chen Y."/>
            <person name="Dougan E. K."/>
            <person name="Chan C."/>
            <person name="Rhodes N."/>
            <person name="Thang M."/>
        </authorList>
    </citation>
    <scope>NUCLEOTIDE SEQUENCE</scope>
</reference>
<feature type="region of interest" description="Disordered" evidence="2">
    <location>
        <begin position="1"/>
        <end position="28"/>
    </location>
</feature>
<keyword evidence="3" id="KW-1133">Transmembrane helix</keyword>
<dbReference type="AlphaFoldDB" id="A0A9P1C3N4"/>
<dbReference type="EMBL" id="CAMXCT010000839">
    <property type="protein sequence ID" value="CAI3983845.1"/>
    <property type="molecule type" value="Genomic_DNA"/>
</dbReference>
<dbReference type="EMBL" id="CAMXCT020000839">
    <property type="protein sequence ID" value="CAL1137220.1"/>
    <property type="molecule type" value="Genomic_DNA"/>
</dbReference>